<proteinExistence type="predicted"/>
<gene>
    <name evidence="2" type="ORF">AXG93_2587s1130</name>
</gene>
<name>A0A176WQJ5_MARPO</name>
<keyword evidence="3" id="KW-1185">Reference proteome</keyword>
<dbReference type="AlphaFoldDB" id="A0A176WQJ5"/>
<feature type="region of interest" description="Disordered" evidence="1">
    <location>
        <begin position="36"/>
        <end position="115"/>
    </location>
</feature>
<sequence length="115" mass="12003">MDGKERGLMVGSRKGGIFGAKWMMGLMAPSEEDLAPGLRRRRSSKASAPSLGFRFRFPNPPVARLRESPVRPAGGDADGGGGGTRTIVMSSGRTGGSVVSKGAAGEAKSRVWRPC</sequence>
<reference evidence="2" key="1">
    <citation type="submission" date="2016-03" db="EMBL/GenBank/DDBJ databases">
        <title>Mechanisms controlling the formation of the plant cell surface in tip-growing cells are functionally conserved among land plants.</title>
        <authorList>
            <person name="Honkanen S."/>
            <person name="Jones V.A."/>
            <person name="Morieri G."/>
            <person name="Champion C."/>
            <person name="Hetherington A.J."/>
            <person name="Kelly S."/>
            <person name="Saint-Marcoux D."/>
            <person name="Proust H."/>
            <person name="Prescott H."/>
            <person name="Dolan L."/>
        </authorList>
    </citation>
    <scope>NUCLEOTIDE SEQUENCE [LARGE SCALE GENOMIC DNA]</scope>
    <source>
        <tissue evidence="2">Whole gametophyte</tissue>
    </source>
</reference>
<evidence type="ECO:0000313" key="3">
    <source>
        <dbReference type="Proteomes" id="UP000077202"/>
    </source>
</evidence>
<dbReference type="EMBL" id="LVLJ01000172">
    <property type="protein sequence ID" value="OAE35398.1"/>
    <property type="molecule type" value="Genomic_DNA"/>
</dbReference>
<evidence type="ECO:0000313" key="2">
    <source>
        <dbReference type="EMBL" id="OAE35398.1"/>
    </source>
</evidence>
<evidence type="ECO:0000256" key="1">
    <source>
        <dbReference type="SAM" id="MobiDB-lite"/>
    </source>
</evidence>
<dbReference type="Proteomes" id="UP000077202">
    <property type="component" value="Unassembled WGS sequence"/>
</dbReference>
<protein>
    <submittedName>
        <fullName evidence="2">Uncharacterized protein</fullName>
    </submittedName>
</protein>
<comment type="caution">
    <text evidence="2">The sequence shown here is derived from an EMBL/GenBank/DDBJ whole genome shotgun (WGS) entry which is preliminary data.</text>
</comment>
<organism evidence="2 3">
    <name type="scientific">Marchantia polymorpha subsp. ruderalis</name>
    <dbReference type="NCBI Taxonomy" id="1480154"/>
    <lineage>
        <taxon>Eukaryota</taxon>
        <taxon>Viridiplantae</taxon>
        <taxon>Streptophyta</taxon>
        <taxon>Embryophyta</taxon>
        <taxon>Marchantiophyta</taxon>
        <taxon>Marchantiopsida</taxon>
        <taxon>Marchantiidae</taxon>
        <taxon>Marchantiales</taxon>
        <taxon>Marchantiaceae</taxon>
        <taxon>Marchantia</taxon>
    </lineage>
</organism>
<accession>A0A176WQJ5</accession>